<reference evidence="1 2" key="1">
    <citation type="submission" date="2023-08" db="EMBL/GenBank/DDBJ databases">
        <title>Genome sequence of Thermaerobacter compostii strain Ins1, a spore-forming filamentous bacterium isolated from a deep geothermal reservoir.</title>
        <authorList>
            <person name="Bregnard D."/>
            <person name="Gonzalez D."/>
            <person name="Junier P."/>
        </authorList>
    </citation>
    <scope>NUCLEOTIDE SEQUENCE [LARGE SCALE GENOMIC DNA]</scope>
    <source>
        <strain evidence="1 2">Ins1</strain>
    </source>
</reference>
<sequence length="510" mass="57422">MAVLSGGDWRRGLPDPEWRAYILRARERFLKGEAATTAEVRRLYRRVARQVRRDLEAVASGTLQQHHLRALERLLDRRARELNDQLLKAITAGIELSVREATRGAEQLALDVLSPVYEPPAVRRMFAAINERAVLALLSRTRGDGLRLSNRVWRIAERARNAVRRIVEDGVTRGQDARVLARQVQRYLQPGVRTALKPETRRRLRVPKDLSMEALRLAVTEVNTAFHEGTILAQRAIPSYLGVYWRLSASHPVPDVCDRYAANNGNGFWPKGEEPERPHPWCRCVVVPAHEDPDAFVQRLRAWLRDPQSQPDLEAWYTGVREFLPRPPLITGGSGGGRLLDLLIDQIISGQRLVTSTTIGFLRQEAAQAGFNTAPAERAGGRLAGLQWQGRIIRSHDLLPSDAAHYLRHVVVQQEWPPGTSLDEYVDDLRAVILDPGSGVFVNVYGGVFRQLGFVGRSRKQGPEGAPWTIVEYRAGFGHWVTGYQSTWNKIVQNPQRSALQWLKKPSGSP</sequence>
<evidence type="ECO:0000313" key="1">
    <source>
        <dbReference type="EMBL" id="WPD20189.1"/>
    </source>
</evidence>
<accession>A0ABZ0QRS6</accession>
<organism evidence="1 2">
    <name type="scientific">Thermaerobacter composti</name>
    <dbReference type="NCBI Taxonomy" id="554949"/>
    <lineage>
        <taxon>Bacteria</taxon>
        <taxon>Bacillati</taxon>
        <taxon>Bacillota</taxon>
        <taxon>Clostridia</taxon>
        <taxon>Eubacteriales</taxon>
        <taxon>Clostridiales Family XVII. Incertae Sedis</taxon>
        <taxon>Thermaerobacter</taxon>
    </lineage>
</organism>
<dbReference type="EMBL" id="CP132508">
    <property type="protein sequence ID" value="WPD20189.1"/>
    <property type="molecule type" value="Genomic_DNA"/>
</dbReference>
<keyword evidence="2" id="KW-1185">Reference proteome</keyword>
<evidence type="ECO:0000313" key="2">
    <source>
        <dbReference type="Proteomes" id="UP001304683"/>
    </source>
</evidence>
<protein>
    <recommendedName>
        <fullName evidence="3">Phage head morphogenesis domain-containing protein</fullName>
    </recommendedName>
</protein>
<evidence type="ECO:0008006" key="3">
    <source>
        <dbReference type="Google" id="ProtNLM"/>
    </source>
</evidence>
<proteinExistence type="predicted"/>
<name>A0ABZ0QRS6_9FIRM</name>
<dbReference type="RefSeq" id="WP_318751560.1">
    <property type="nucleotide sequence ID" value="NZ_CP132508.1"/>
</dbReference>
<gene>
    <name evidence="1" type="ORF">Q5761_06045</name>
</gene>
<dbReference type="Proteomes" id="UP001304683">
    <property type="component" value="Chromosome"/>
</dbReference>